<proteinExistence type="predicted"/>
<dbReference type="Gene3D" id="2.60.40.3830">
    <property type="match status" value="1"/>
</dbReference>
<sequence length="172" mass="19504">MKRVVFLKIWISSIVYICFTLVLGACSLEENKVTIPEDAPEFVKKSDIESINWENKAVKFNDGMIGNKHKVGIIGANQPNTNEQKWMWHLWGEDIQNATLTVLGYQPESNEIHPILFDHGSEQMIWSQKLGPPHNGADVHMPSMVSVPKAGDWALLLYVDGEYFDTVVHEIN</sequence>
<dbReference type="OrthoDB" id="2381403at2"/>
<dbReference type="Proteomes" id="UP000030147">
    <property type="component" value="Unassembled WGS sequence"/>
</dbReference>
<protein>
    <recommendedName>
        <fullName evidence="4">DUF4871 domain-containing protein</fullName>
    </recommendedName>
</protein>
<organism evidence="2 3">
    <name type="scientific">Pontibacillus yanchengensis Y32</name>
    <dbReference type="NCBI Taxonomy" id="1385514"/>
    <lineage>
        <taxon>Bacteria</taxon>
        <taxon>Bacillati</taxon>
        <taxon>Bacillota</taxon>
        <taxon>Bacilli</taxon>
        <taxon>Bacillales</taxon>
        <taxon>Bacillaceae</taxon>
        <taxon>Pontibacillus</taxon>
    </lineage>
</organism>
<name>A0A0A2TGL4_9BACI</name>
<evidence type="ECO:0000313" key="3">
    <source>
        <dbReference type="Proteomes" id="UP000030147"/>
    </source>
</evidence>
<dbReference type="EMBL" id="AVBF01000015">
    <property type="protein sequence ID" value="KGP73256.1"/>
    <property type="molecule type" value="Genomic_DNA"/>
</dbReference>
<keyword evidence="3" id="KW-1185">Reference proteome</keyword>
<dbReference type="InterPro" id="IPR032366">
    <property type="entry name" value="DUF4871"/>
</dbReference>
<accession>A0A0A2TGL4</accession>
<dbReference type="AlphaFoldDB" id="A0A0A2TGL4"/>
<keyword evidence="1" id="KW-0812">Transmembrane</keyword>
<dbReference type="Pfam" id="PF16167">
    <property type="entry name" value="DUF4871"/>
    <property type="match status" value="1"/>
</dbReference>
<dbReference type="PROSITE" id="PS51257">
    <property type="entry name" value="PROKAR_LIPOPROTEIN"/>
    <property type="match status" value="1"/>
</dbReference>
<evidence type="ECO:0000313" key="2">
    <source>
        <dbReference type="EMBL" id="KGP73256.1"/>
    </source>
</evidence>
<evidence type="ECO:0008006" key="4">
    <source>
        <dbReference type="Google" id="ProtNLM"/>
    </source>
</evidence>
<reference evidence="2 3" key="1">
    <citation type="journal article" date="2015" name="Stand. Genomic Sci.">
        <title>High quality draft genome sequence of the moderately halophilic bacterium Pontibacillus yanchengensis Y32(T) and comparison among Pontibacillus genomes.</title>
        <authorList>
            <person name="Huang J."/>
            <person name="Qiao Z.X."/>
            <person name="Tang J.W."/>
            <person name="Wang G."/>
        </authorList>
    </citation>
    <scope>NUCLEOTIDE SEQUENCE [LARGE SCALE GENOMIC DNA]</scope>
    <source>
        <strain evidence="2 3">Y32</strain>
    </source>
</reference>
<feature type="transmembrane region" description="Helical" evidence="1">
    <location>
        <begin position="7"/>
        <end position="25"/>
    </location>
</feature>
<gene>
    <name evidence="2" type="ORF">N782_06455</name>
</gene>
<dbReference type="STRING" id="1385514.N782_06455"/>
<dbReference type="eggNOG" id="ENOG5030CI9">
    <property type="taxonomic scope" value="Bacteria"/>
</dbReference>
<keyword evidence="1" id="KW-1133">Transmembrane helix</keyword>
<comment type="caution">
    <text evidence="2">The sequence shown here is derived from an EMBL/GenBank/DDBJ whole genome shotgun (WGS) entry which is preliminary data.</text>
</comment>
<evidence type="ECO:0000256" key="1">
    <source>
        <dbReference type="SAM" id="Phobius"/>
    </source>
</evidence>
<keyword evidence="1" id="KW-0472">Membrane</keyword>